<keyword evidence="2" id="KW-1185">Reference proteome</keyword>
<evidence type="ECO:0000313" key="1">
    <source>
        <dbReference type="Ensembl" id="ENSSLDP00000018403.1"/>
    </source>
</evidence>
<dbReference type="Proteomes" id="UP000261360">
    <property type="component" value="Unplaced"/>
</dbReference>
<organism evidence="1 2">
    <name type="scientific">Seriola lalandi dorsalis</name>
    <dbReference type="NCBI Taxonomy" id="1841481"/>
    <lineage>
        <taxon>Eukaryota</taxon>
        <taxon>Metazoa</taxon>
        <taxon>Chordata</taxon>
        <taxon>Craniata</taxon>
        <taxon>Vertebrata</taxon>
        <taxon>Euteleostomi</taxon>
        <taxon>Actinopterygii</taxon>
        <taxon>Neopterygii</taxon>
        <taxon>Teleostei</taxon>
        <taxon>Neoteleostei</taxon>
        <taxon>Acanthomorphata</taxon>
        <taxon>Carangaria</taxon>
        <taxon>Carangiformes</taxon>
        <taxon>Carangidae</taxon>
        <taxon>Seriola</taxon>
    </lineage>
</organism>
<reference evidence="1" key="2">
    <citation type="submission" date="2025-09" db="UniProtKB">
        <authorList>
            <consortium name="Ensembl"/>
        </authorList>
    </citation>
    <scope>IDENTIFICATION</scope>
</reference>
<name>A0A3B4Y4V6_SERLL</name>
<accession>A0A3B4Y4V6</accession>
<protein>
    <submittedName>
        <fullName evidence="1">Uncharacterized protein</fullName>
    </submittedName>
</protein>
<dbReference type="AlphaFoldDB" id="A0A3B4Y4V6"/>
<dbReference type="Ensembl" id="ENSSLDT00000019032.1">
    <property type="protein sequence ID" value="ENSSLDP00000018403.1"/>
    <property type="gene ID" value="ENSSLDG00000014482.1"/>
</dbReference>
<reference evidence="1" key="1">
    <citation type="submission" date="2025-08" db="UniProtKB">
        <authorList>
            <consortium name="Ensembl"/>
        </authorList>
    </citation>
    <scope>IDENTIFICATION</scope>
</reference>
<proteinExistence type="predicted"/>
<sequence length="111" mass="12479">MFLCNMTWSQRKQKHSCQHFFLPFSSSFCIIQGQAVVSAMCVTAVVCVCHALCECACHAVCVLHLKPEIIPTFASNKPNHCNCKFFVLVDIVKICKGMQPQHIWGKTFDKG</sequence>
<evidence type="ECO:0000313" key="2">
    <source>
        <dbReference type="Proteomes" id="UP000261360"/>
    </source>
</evidence>